<dbReference type="SUPFAM" id="SSF110069">
    <property type="entry name" value="ApaG-like"/>
    <property type="match status" value="1"/>
</dbReference>
<dbReference type="AlphaFoldDB" id="A0A382J5V0"/>
<sequence>MSEAITQGVRIRATAFFVPERSTPARGLYFFAYRMEITNTGDDSVRLISRHWVITDGQGEVQEVRGEGVVGSQPLLRPGESFAYTSACPLPTAVGTMEGTYHMDFEDTEGGFDAVIAPFTLAAPYALN</sequence>
<protein>
    <recommendedName>
        <fullName evidence="1">Protein ApaG</fullName>
    </recommendedName>
</protein>
<dbReference type="PANTHER" id="PTHR47191:SF2">
    <property type="entry name" value="OS05G0170800 PROTEIN"/>
    <property type="match status" value="1"/>
</dbReference>
<proteinExistence type="inferred from homology"/>
<dbReference type="PANTHER" id="PTHR47191">
    <property type="entry name" value="OS05G0170800 PROTEIN"/>
    <property type="match status" value="1"/>
</dbReference>
<gene>
    <name evidence="3" type="ORF">METZ01_LOCUS259853</name>
</gene>
<dbReference type="InterPro" id="IPR036767">
    <property type="entry name" value="ApaG_sf"/>
</dbReference>
<evidence type="ECO:0000313" key="3">
    <source>
        <dbReference type="EMBL" id="SVC06999.1"/>
    </source>
</evidence>
<dbReference type="PROSITE" id="PS51087">
    <property type="entry name" value="APAG"/>
    <property type="match status" value="1"/>
</dbReference>
<dbReference type="InterPro" id="IPR007474">
    <property type="entry name" value="ApaG_domain"/>
</dbReference>
<dbReference type="NCBIfam" id="NF003967">
    <property type="entry name" value="PRK05461.1"/>
    <property type="match status" value="1"/>
</dbReference>
<reference evidence="3" key="1">
    <citation type="submission" date="2018-05" db="EMBL/GenBank/DDBJ databases">
        <authorList>
            <person name="Lanie J.A."/>
            <person name="Ng W.-L."/>
            <person name="Kazmierczak K.M."/>
            <person name="Andrzejewski T.M."/>
            <person name="Davidsen T.M."/>
            <person name="Wayne K.J."/>
            <person name="Tettelin H."/>
            <person name="Glass J.I."/>
            <person name="Rusch D."/>
            <person name="Podicherti R."/>
            <person name="Tsui H.-C.T."/>
            <person name="Winkler M.E."/>
        </authorList>
    </citation>
    <scope>NUCLEOTIDE SEQUENCE</scope>
</reference>
<accession>A0A382J5V0</accession>
<dbReference type="InterPro" id="IPR023065">
    <property type="entry name" value="Uncharacterised_ApaG"/>
</dbReference>
<feature type="domain" description="ApaG" evidence="2">
    <location>
        <begin position="3"/>
        <end position="128"/>
    </location>
</feature>
<organism evidence="3">
    <name type="scientific">marine metagenome</name>
    <dbReference type="NCBI Taxonomy" id="408172"/>
    <lineage>
        <taxon>unclassified sequences</taxon>
        <taxon>metagenomes</taxon>
        <taxon>ecological metagenomes</taxon>
    </lineage>
</organism>
<dbReference type="HAMAP" id="MF_00791">
    <property type="entry name" value="ApaG"/>
    <property type="match status" value="1"/>
</dbReference>
<dbReference type="Gene3D" id="2.60.40.1470">
    <property type="entry name" value="ApaG domain"/>
    <property type="match status" value="1"/>
</dbReference>
<evidence type="ECO:0000259" key="2">
    <source>
        <dbReference type="PROSITE" id="PS51087"/>
    </source>
</evidence>
<dbReference type="Pfam" id="PF04379">
    <property type="entry name" value="DUF525"/>
    <property type="match status" value="1"/>
</dbReference>
<name>A0A382J5V0_9ZZZZ</name>
<evidence type="ECO:0000256" key="1">
    <source>
        <dbReference type="ARBA" id="ARBA00017693"/>
    </source>
</evidence>
<dbReference type="InterPro" id="IPR050718">
    <property type="entry name" value="ApaG-like"/>
</dbReference>
<dbReference type="EMBL" id="UINC01071803">
    <property type="protein sequence ID" value="SVC06999.1"/>
    <property type="molecule type" value="Genomic_DNA"/>
</dbReference>